<protein>
    <recommendedName>
        <fullName evidence="1">2EXR domain-containing protein</fullName>
    </recommendedName>
</protein>
<feature type="domain" description="2EXR" evidence="1">
    <location>
        <begin position="7"/>
        <end position="114"/>
    </location>
</feature>
<dbReference type="Pfam" id="PF20150">
    <property type="entry name" value="2EXR"/>
    <property type="match status" value="1"/>
</dbReference>
<comment type="caution">
    <text evidence="2">The sequence shown here is derived from an EMBL/GenBank/DDBJ whole genome shotgun (WGS) entry which is preliminary data.</text>
</comment>
<dbReference type="PANTHER" id="PTHR35910:SF1">
    <property type="entry name" value="2EXR DOMAIN-CONTAINING PROTEIN"/>
    <property type="match status" value="1"/>
</dbReference>
<dbReference type="Proteomes" id="UP001150941">
    <property type="component" value="Unassembled WGS sequence"/>
</dbReference>
<reference evidence="2" key="1">
    <citation type="submission" date="2022-11" db="EMBL/GenBank/DDBJ databases">
        <authorList>
            <person name="Petersen C."/>
        </authorList>
    </citation>
    <scope>NUCLEOTIDE SEQUENCE</scope>
    <source>
        <strain evidence="2">IBT 19713</strain>
    </source>
</reference>
<accession>A0A9W9TZ71</accession>
<dbReference type="PANTHER" id="PTHR35910">
    <property type="entry name" value="2EXR DOMAIN-CONTAINING PROTEIN"/>
    <property type="match status" value="1"/>
</dbReference>
<sequence>MSVSDEFHFFPCLPPELRRMVWRFCLPSRVCEIDAPYDQCAFEENHVYGPPCELQTSTLQNSRPPVITRVCHESRAVAFETGCQLNASYGHGAPDGFEYRRAITTWFDPSRDVIHLNWTPIYEVEFFGCYTGEPLALLAWYAARFDLRPSFMCASIGKFEHLNPDQISALKQRPNWLVVMRTIIVHCDYKSARESGLFGLLGDARIQIVDVADQARVRAYIDFAEKMELESTDAPRRDIPRDYQSFSQQSTSLMERDLRERMINSCGKKVAEELPAIRPAMMFRYCPMMCNHTGSQRLKVREMERKSRLPVRGRGRGRGVQ</sequence>
<dbReference type="AlphaFoldDB" id="A0A9W9TZ71"/>
<name>A0A9W9TZ71_9EURO</name>
<evidence type="ECO:0000313" key="3">
    <source>
        <dbReference type="Proteomes" id="UP001150941"/>
    </source>
</evidence>
<dbReference type="InterPro" id="IPR045518">
    <property type="entry name" value="2EXR"/>
</dbReference>
<organism evidence="2 3">
    <name type="scientific">Penicillium chermesinum</name>
    <dbReference type="NCBI Taxonomy" id="63820"/>
    <lineage>
        <taxon>Eukaryota</taxon>
        <taxon>Fungi</taxon>
        <taxon>Dikarya</taxon>
        <taxon>Ascomycota</taxon>
        <taxon>Pezizomycotina</taxon>
        <taxon>Eurotiomycetes</taxon>
        <taxon>Eurotiomycetidae</taxon>
        <taxon>Eurotiales</taxon>
        <taxon>Aspergillaceae</taxon>
        <taxon>Penicillium</taxon>
    </lineage>
</organism>
<keyword evidence="3" id="KW-1185">Reference proteome</keyword>
<dbReference type="OrthoDB" id="3540486at2759"/>
<reference evidence="2" key="2">
    <citation type="journal article" date="2023" name="IMA Fungus">
        <title>Comparative genomic study of the Penicillium genus elucidates a diverse pangenome and 15 lateral gene transfer events.</title>
        <authorList>
            <person name="Petersen C."/>
            <person name="Sorensen T."/>
            <person name="Nielsen M.R."/>
            <person name="Sondergaard T.E."/>
            <person name="Sorensen J.L."/>
            <person name="Fitzpatrick D.A."/>
            <person name="Frisvad J.C."/>
            <person name="Nielsen K.L."/>
        </authorList>
    </citation>
    <scope>NUCLEOTIDE SEQUENCE</scope>
    <source>
        <strain evidence="2">IBT 19713</strain>
    </source>
</reference>
<dbReference type="EMBL" id="JAPQKS010000001">
    <property type="protein sequence ID" value="KAJ5248885.1"/>
    <property type="molecule type" value="Genomic_DNA"/>
</dbReference>
<dbReference type="RefSeq" id="XP_058335664.1">
    <property type="nucleotide sequence ID" value="XM_058469633.1"/>
</dbReference>
<evidence type="ECO:0000313" key="2">
    <source>
        <dbReference type="EMBL" id="KAJ5248885.1"/>
    </source>
</evidence>
<dbReference type="GeneID" id="83196936"/>
<proteinExistence type="predicted"/>
<evidence type="ECO:0000259" key="1">
    <source>
        <dbReference type="Pfam" id="PF20150"/>
    </source>
</evidence>
<gene>
    <name evidence="2" type="ORF">N7468_000336</name>
</gene>